<feature type="non-terminal residue" evidence="1">
    <location>
        <position position="70"/>
    </location>
</feature>
<organism evidence="1 2">
    <name type="scientific">Diploptera punctata</name>
    <name type="common">Pacific beetle cockroach</name>
    <dbReference type="NCBI Taxonomy" id="6984"/>
    <lineage>
        <taxon>Eukaryota</taxon>
        <taxon>Metazoa</taxon>
        <taxon>Ecdysozoa</taxon>
        <taxon>Arthropoda</taxon>
        <taxon>Hexapoda</taxon>
        <taxon>Insecta</taxon>
        <taxon>Pterygota</taxon>
        <taxon>Neoptera</taxon>
        <taxon>Polyneoptera</taxon>
        <taxon>Dictyoptera</taxon>
        <taxon>Blattodea</taxon>
        <taxon>Blaberoidea</taxon>
        <taxon>Blaberidae</taxon>
        <taxon>Diplopterinae</taxon>
        <taxon>Diploptera</taxon>
    </lineage>
</organism>
<comment type="caution">
    <text evidence="1">The sequence shown here is derived from an EMBL/GenBank/DDBJ whole genome shotgun (WGS) entry which is preliminary data.</text>
</comment>
<keyword evidence="2" id="KW-1185">Reference proteome</keyword>
<reference evidence="1" key="1">
    <citation type="journal article" date="2023" name="IScience">
        <title>Live-bearing cockroach genome reveals convergent evolutionary mechanisms linked to viviparity in insects and beyond.</title>
        <authorList>
            <person name="Fouks B."/>
            <person name="Harrison M.C."/>
            <person name="Mikhailova A.A."/>
            <person name="Marchal E."/>
            <person name="English S."/>
            <person name="Carruthers M."/>
            <person name="Jennings E.C."/>
            <person name="Chiamaka E.L."/>
            <person name="Frigard R.A."/>
            <person name="Pippel M."/>
            <person name="Attardo G.M."/>
            <person name="Benoit J.B."/>
            <person name="Bornberg-Bauer E."/>
            <person name="Tobe S.S."/>
        </authorList>
    </citation>
    <scope>NUCLEOTIDE SEQUENCE</scope>
    <source>
        <strain evidence="1">Stay&amp;Tobe</strain>
    </source>
</reference>
<sequence>YLGSGGKIITFSPLVLPPTAAMTDSSLNMYEIHRTGHYTFATPEKEMVGCMNARSRRIPHPACSSSYSLL</sequence>
<accession>A0AAD8AFU2</accession>
<dbReference type="AlphaFoldDB" id="A0AAD8AFU2"/>
<proteinExistence type="predicted"/>
<evidence type="ECO:0000313" key="1">
    <source>
        <dbReference type="EMBL" id="KAJ9597023.1"/>
    </source>
</evidence>
<evidence type="ECO:0000313" key="2">
    <source>
        <dbReference type="Proteomes" id="UP001233999"/>
    </source>
</evidence>
<gene>
    <name evidence="1" type="ORF">L9F63_011966</name>
</gene>
<dbReference type="Proteomes" id="UP001233999">
    <property type="component" value="Unassembled WGS sequence"/>
</dbReference>
<feature type="non-terminal residue" evidence="1">
    <location>
        <position position="1"/>
    </location>
</feature>
<reference evidence="1" key="2">
    <citation type="submission" date="2023-05" db="EMBL/GenBank/DDBJ databases">
        <authorList>
            <person name="Fouks B."/>
        </authorList>
    </citation>
    <scope>NUCLEOTIDE SEQUENCE</scope>
    <source>
        <strain evidence="1">Stay&amp;Tobe</strain>
        <tissue evidence="1">Testes</tissue>
    </source>
</reference>
<dbReference type="EMBL" id="JASPKZ010001948">
    <property type="protein sequence ID" value="KAJ9597023.1"/>
    <property type="molecule type" value="Genomic_DNA"/>
</dbReference>
<name>A0AAD8AFU2_DIPPU</name>
<protein>
    <submittedName>
        <fullName evidence="1">Uncharacterized protein</fullName>
    </submittedName>
</protein>